<dbReference type="PANTHER" id="PTHR34611:SF2">
    <property type="entry name" value="INACTIVE RECOMBINATION-PROMOTING NUCLEASE-LIKE PROTEIN RPNE-RELATED"/>
    <property type="match status" value="1"/>
</dbReference>
<name>A0A1H7RJR0_9GAMM</name>
<evidence type="ECO:0000313" key="3">
    <source>
        <dbReference type="Proteomes" id="UP000199256"/>
    </source>
</evidence>
<dbReference type="Pfam" id="PF04754">
    <property type="entry name" value="Transposase_31"/>
    <property type="match status" value="1"/>
</dbReference>
<dbReference type="PANTHER" id="PTHR34611">
    <property type="match status" value="1"/>
</dbReference>
<reference evidence="3" key="1">
    <citation type="submission" date="2016-10" db="EMBL/GenBank/DDBJ databases">
        <authorList>
            <person name="Varghese N."/>
            <person name="Submissions S."/>
        </authorList>
    </citation>
    <scope>NUCLEOTIDE SEQUENCE [LARGE SCALE GENOMIC DNA]</scope>
    <source>
        <strain evidence="3">DSM 241</strain>
    </source>
</reference>
<sequence>MGNNLPNPHDTLFKALLEDPERAGTLLRESLPEALTDKMAGDPQPMDGSFIDENLRGTHSDRLFQVKLQDGRSAFIYTLIEHKSWPDVAAPLQLMGYRHRIWTRYAQDDAQRLRKLPPIITLLVYHGRQPWNVPTTLIDCIDADEDLLALQREGRYEVKDLTGSKPAYEDFSHHPLLRAGLAALAWAFVEGLPSDRLAQLLRDLPDNHPLTRQILIYIVRVHTITEDQFKQGVAMAKPHLVEALTMSLAQEWMDRGEAKGIQKGIQQGIQKGIQEGIQQGLHQGEAQMLVWLLEQKFGQQVLKPYLRPIEKADEQQIKTWSARLLTVDSIVEVFKDDSSVQ</sequence>
<organism evidence="2 3">
    <name type="scientific">Ectothiorhodospira marina</name>
    <dbReference type="NCBI Taxonomy" id="1396821"/>
    <lineage>
        <taxon>Bacteria</taxon>
        <taxon>Pseudomonadati</taxon>
        <taxon>Pseudomonadota</taxon>
        <taxon>Gammaproteobacteria</taxon>
        <taxon>Chromatiales</taxon>
        <taxon>Ectothiorhodospiraceae</taxon>
        <taxon>Ectothiorhodospira</taxon>
    </lineage>
</organism>
<dbReference type="InterPro" id="IPR006842">
    <property type="entry name" value="Transposase_31"/>
</dbReference>
<dbReference type="GO" id="GO:0006310">
    <property type="term" value="P:DNA recombination"/>
    <property type="evidence" value="ECO:0007669"/>
    <property type="project" value="TreeGrafter"/>
</dbReference>
<dbReference type="GO" id="GO:1990238">
    <property type="term" value="F:double-stranded DNA endonuclease activity"/>
    <property type="evidence" value="ECO:0007669"/>
    <property type="project" value="TreeGrafter"/>
</dbReference>
<dbReference type="RefSeq" id="WP_090255612.1">
    <property type="nucleotide sequence ID" value="NZ_FOAA01000023.1"/>
</dbReference>
<keyword evidence="3" id="KW-1185">Reference proteome</keyword>
<evidence type="ECO:0000313" key="2">
    <source>
        <dbReference type="EMBL" id="SEL59617.1"/>
    </source>
</evidence>
<dbReference type="InterPro" id="IPR051699">
    <property type="entry name" value="Rpn/YhgA-like_nuclease"/>
</dbReference>
<evidence type="ECO:0000259" key="1">
    <source>
        <dbReference type="Pfam" id="PF04754"/>
    </source>
</evidence>
<feature type="domain" description="Transposase (putative) YhgA-like" evidence="1">
    <location>
        <begin position="7"/>
        <end position="163"/>
    </location>
</feature>
<protein>
    <submittedName>
        <fullName evidence="2">Predicted transposase YdaD</fullName>
    </submittedName>
</protein>
<dbReference type="AlphaFoldDB" id="A0A1H7RJR0"/>
<dbReference type="Proteomes" id="UP000199256">
    <property type="component" value="Unassembled WGS sequence"/>
</dbReference>
<gene>
    <name evidence="2" type="ORF">SAMN05444515_12314</name>
</gene>
<dbReference type="EMBL" id="FOAA01000023">
    <property type="protein sequence ID" value="SEL59617.1"/>
    <property type="molecule type" value="Genomic_DNA"/>
</dbReference>
<dbReference type="OrthoDB" id="932587at2"/>
<dbReference type="STRING" id="1396821.SAMN05444515_12314"/>
<proteinExistence type="predicted"/>
<accession>A0A1H7RJR0</accession>